<feature type="transmembrane region" description="Helical" evidence="1">
    <location>
        <begin position="37"/>
        <end position="55"/>
    </location>
</feature>
<gene>
    <name evidence="2" type="ORF">E7203_05560</name>
</gene>
<feature type="transmembrane region" description="Helical" evidence="1">
    <location>
        <begin position="214"/>
        <end position="236"/>
    </location>
</feature>
<dbReference type="AlphaFoldDB" id="A0A927WNV4"/>
<feature type="transmembrane region" description="Helical" evidence="1">
    <location>
        <begin position="116"/>
        <end position="133"/>
    </location>
</feature>
<feature type="transmembrane region" description="Helical" evidence="1">
    <location>
        <begin position="342"/>
        <end position="362"/>
    </location>
</feature>
<dbReference type="EMBL" id="SVCA01000003">
    <property type="protein sequence ID" value="MBE6084924.1"/>
    <property type="molecule type" value="Genomic_DNA"/>
</dbReference>
<feature type="transmembrane region" description="Helical" evidence="1">
    <location>
        <begin position="174"/>
        <end position="202"/>
    </location>
</feature>
<evidence type="ECO:0000313" key="3">
    <source>
        <dbReference type="Proteomes" id="UP000772151"/>
    </source>
</evidence>
<keyword evidence="1" id="KW-0472">Membrane</keyword>
<feature type="transmembrane region" description="Helical" evidence="1">
    <location>
        <begin position="12"/>
        <end position="31"/>
    </location>
</feature>
<feature type="transmembrane region" description="Helical" evidence="1">
    <location>
        <begin position="300"/>
        <end position="321"/>
    </location>
</feature>
<protein>
    <recommendedName>
        <fullName evidence="4">O-antigen ligase</fullName>
    </recommendedName>
</protein>
<accession>A0A927WNV4</accession>
<evidence type="ECO:0000313" key="2">
    <source>
        <dbReference type="EMBL" id="MBE6084924.1"/>
    </source>
</evidence>
<name>A0A927WNV4_SELRU</name>
<comment type="caution">
    <text evidence="2">The sequence shown here is derived from an EMBL/GenBank/DDBJ whole genome shotgun (WGS) entry which is preliminary data.</text>
</comment>
<sequence>MMCGLNGKSINVIKDIIISLFVFVEIGTFLLNSSFMLRNILLLGIGVVGLICCLINNGIRNMPFVVFFLIYTIFGAISIAVNQNADIYELAYPLSYMSVGLLLLNFKSSFRLIQMIYYIVSVIFIACIVYAGGVDNLVMQSSRNNISVYELQLWTLYVISAYQNKQDIHIWSVLIGWLVCLFSIGRSGIITFSIILFCLICIKVKECKEMRYKNALGLVVVILGGALVCCFTDDIIMKMIDNFELRGLESVRTKIWEEYLIKVQESYTYVLFGAPQRYTFYLDMYANNLHNSFLQLHAKYGLAMVMIIFMMLEITIMEIYFRKEVYLLIPLIGIIFRMNFDYTNFNGVLDVVFVYYLLYPYYKTGMKCLSLKGNST</sequence>
<keyword evidence="1" id="KW-1133">Transmembrane helix</keyword>
<organism evidence="2 3">
    <name type="scientific">Selenomonas ruminantium</name>
    <dbReference type="NCBI Taxonomy" id="971"/>
    <lineage>
        <taxon>Bacteria</taxon>
        <taxon>Bacillati</taxon>
        <taxon>Bacillota</taxon>
        <taxon>Negativicutes</taxon>
        <taxon>Selenomonadales</taxon>
        <taxon>Selenomonadaceae</taxon>
        <taxon>Selenomonas</taxon>
    </lineage>
</organism>
<feature type="transmembrane region" description="Helical" evidence="1">
    <location>
        <begin position="62"/>
        <end position="81"/>
    </location>
</feature>
<evidence type="ECO:0000256" key="1">
    <source>
        <dbReference type="SAM" id="Phobius"/>
    </source>
</evidence>
<evidence type="ECO:0008006" key="4">
    <source>
        <dbReference type="Google" id="ProtNLM"/>
    </source>
</evidence>
<proteinExistence type="predicted"/>
<keyword evidence="1" id="KW-0812">Transmembrane</keyword>
<dbReference type="RefSeq" id="WP_303668985.1">
    <property type="nucleotide sequence ID" value="NZ_SVCA01000003.1"/>
</dbReference>
<reference evidence="2" key="1">
    <citation type="submission" date="2019-04" db="EMBL/GenBank/DDBJ databases">
        <title>Evolution of Biomass-Degrading Anaerobic Consortia Revealed by Metagenomics.</title>
        <authorList>
            <person name="Peng X."/>
        </authorList>
    </citation>
    <scope>NUCLEOTIDE SEQUENCE</scope>
    <source>
        <strain evidence="2">SIG242</strain>
    </source>
</reference>
<dbReference type="Proteomes" id="UP000772151">
    <property type="component" value="Unassembled WGS sequence"/>
</dbReference>